<feature type="transmembrane region" description="Helical" evidence="1">
    <location>
        <begin position="190"/>
        <end position="211"/>
    </location>
</feature>
<feature type="transmembrane region" description="Helical" evidence="1">
    <location>
        <begin position="55"/>
        <end position="78"/>
    </location>
</feature>
<protein>
    <recommendedName>
        <fullName evidence="4">Cbb3-type cytochrome c oxidase subunit I</fullName>
    </recommendedName>
</protein>
<dbReference type="Gene3D" id="1.20.210.10">
    <property type="entry name" value="Cytochrome c oxidase-like, subunit I domain"/>
    <property type="match status" value="1"/>
</dbReference>
<organism evidence="2 3">
    <name type="scientific">Lederbergia graminis</name>
    <dbReference type="NCBI Taxonomy" id="735518"/>
    <lineage>
        <taxon>Bacteria</taxon>
        <taxon>Bacillati</taxon>
        <taxon>Bacillota</taxon>
        <taxon>Bacilli</taxon>
        <taxon>Bacillales</taxon>
        <taxon>Bacillaceae</taxon>
        <taxon>Lederbergia</taxon>
    </lineage>
</organism>
<dbReference type="SUPFAM" id="SSF81442">
    <property type="entry name" value="Cytochrome c oxidase subunit I-like"/>
    <property type="match status" value="1"/>
</dbReference>
<dbReference type="Proteomes" id="UP001596147">
    <property type="component" value="Unassembled WGS sequence"/>
</dbReference>
<dbReference type="RefSeq" id="WP_382351870.1">
    <property type="nucleotide sequence ID" value="NZ_JBHSMC010000014.1"/>
</dbReference>
<gene>
    <name evidence="2" type="ORF">ACFPM4_11980</name>
</gene>
<feature type="transmembrane region" description="Helical" evidence="1">
    <location>
        <begin position="145"/>
        <end position="170"/>
    </location>
</feature>
<feature type="transmembrane region" description="Helical" evidence="1">
    <location>
        <begin position="393"/>
        <end position="411"/>
    </location>
</feature>
<feature type="transmembrane region" description="Helical" evidence="1">
    <location>
        <begin position="369"/>
        <end position="387"/>
    </location>
</feature>
<feature type="transmembrane region" description="Helical" evidence="1">
    <location>
        <begin position="114"/>
        <end position="133"/>
    </location>
</feature>
<feature type="transmembrane region" description="Helical" evidence="1">
    <location>
        <begin position="90"/>
        <end position="108"/>
    </location>
</feature>
<feature type="transmembrane region" description="Helical" evidence="1">
    <location>
        <begin position="282"/>
        <end position="303"/>
    </location>
</feature>
<sequence length="419" mass="46998">MSKSIPKIPPNLQILKLTFLFIGTGLSMFLGAMIVGAWLIPDLVELSTVRTPKGWFLAHLLLLGWATMVAMGASFQLTQVIMRTTLFSKMLGYIQFVLHVAGVIGLMLGFYTHIALIIVGGVSVTIAGILYVYNLLMTCRKRKEWNVFVLGVSLSLGSYLLTIFLGIAMGMQAALGTNAHMYEATFHSHLWFGIAGWLSGLIIVYSLKLLPMFYVSTKKVTTSGYWIIGLYHVGVLLHVISIWSEMQWLAHIATGCMVVGLSLFISYIFAVRKYRRGRLPIGTVKVAFYLLPMMFVLFIAWSIAKLLPKGIPNLTEGLIVTIILGWFSASILSYLFKIIPFLWWPHRYQTKEQRKSAVLLYEMLPGNRMTIELIGYLVGIVLVVSGFILENSILALVGQLIAVCFVVIYLMELQKVFRY</sequence>
<keyword evidence="1" id="KW-0812">Transmembrane</keyword>
<feature type="transmembrane region" description="Helical" evidence="1">
    <location>
        <begin position="323"/>
        <end position="344"/>
    </location>
</feature>
<keyword evidence="3" id="KW-1185">Reference proteome</keyword>
<dbReference type="EMBL" id="JBHSMC010000014">
    <property type="protein sequence ID" value="MFC5465470.1"/>
    <property type="molecule type" value="Genomic_DNA"/>
</dbReference>
<evidence type="ECO:0000313" key="2">
    <source>
        <dbReference type="EMBL" id="MFC5465470.1"/>
    </source>
</evidence>
<feature type="transmembrane region" description="Helical" evidence="1">
    <location>
        <begin position="20"/>
        <end position="40"/>
    </location>
</feature>
<proteinExistence type="predicted"/>
<reference evidence="3" key="1">
    <citation type="journal article" date="2019" name="Int. J. Syst. Evol. Microbiol.">
        <title>The Global Catalogue of Microorganisms (GCM) 10K type strain sequencing project: providing services to taxonomists for standard genome sequencing and annotation.</title>
        <authorList>
            <consortium name="The Broad Institute Genomics Platform"/>
            <consortium name="The Broad Institute Genome Sequencing Center for Infectious Disease"/>
            <person name="Wu L."/>
            <person name="Ma J."/>
        </authorList>
    </citation>
    <scope>NUCLEOTIDE SEQUENCE [LARGE SCALE GENOMIC DNA]</scope>
    <source>
        <strain evidence="3">CGMCC 1.12237</strain>
    </source>
</reference>
<feature type="transmembrane region" description="Helical" evidence="1">
    <location>
        <begin position="223"/>
        <end position="243"/>
    </location>
</feature>
<evidence type="ECO:0008006" key="4">
    <source>
        <dbReference type="Google" id="ProtNLM"/>
    </source>
</evidence>
<evidence type="ECO:0000256" key="1">
    <source>
        <dbReference type="SAM" id="Phobius"/>
    </source>
</evidence>
<name>A0ABW0LHU8_9BACI</name>
<dbReference type="InterPro" id="IPR036927">
    <property type="entry name" value="Cyt_c_oxase-like_su1_sf"/>
</dbReference>
<comment type="caution">
    <text evidence="2">The sequence shown here is derived from an EMBL/GenBank/DDBJ whole genome shotgun (WGS) entry which is preliminary data.</text>
</comment>
<evidence type="ECO:0000313" key="3">
    <source>
        <dbReference type="Proteomes" id="UP001596147"/>
    </source>
</evidence>
<keyword evidence="1" id="KW-0472">Membrane</keyword>
<accession>A0ABW0LHU8</accession>
<keyword evidence="1" id="KW-1133">Transmembrane helix</keyword>
<feature type="transmembrane region" description="Helical" evidence="1">
    <location>
        <begin position="249"/>
        <end position="270"/>
    </location>
</feature>